<dbReference type="InterPro" id="IPR036034">
    <property type="entry name" value="PDZ_sf"/>
</dbReference>
<evidence type="ECO:0000259" key="5">
    <source>
        <dbReference type="PROSITE" id="PS50106"/>
    </source>
</evidence>
<feature type="coiled-coil region" evidence="3">
    <location>
        <begin position="10"/>
        <end position="37"/>
    </location>
</feature>
<evidence type="ECO:0000256" key="3">
    <source>
        <dbReference type="SAM" id="Coils"/>
    </source>
</evidence>
<feature type="domain" description="REM-1" evidence="7">
    <location>
        <begin position="3"/>
        <end position="78"/>
    </location>
</feature>
<dbReference type="Proteomes" id="UP000678393">
    <property type="component" value="Unassembled WGS sequence"/>
</dbReference>
<dbReference type="SUPFAM" id="SSF46585">
    <property type="entry name" value="HR1 repeat"/>
    <property type="match status" value="1"/>
</dbReference>
<name>A0A8S3YNL8_9EUPU</name>
<dbReference type="GO" id="GO:0007165">
    <property type="term" value="P:signal transduction"/>
    <property type="evidence" value="ECO:0007669"/>
    <property type="project" value="InterPro"/>
</dbReference>
<dbReference type="Gene3D" id="1.10.287.160">
    <property type="entry name" value="HR1 repeat"/>
    <property type="match status" value="1"/>
</dbReference>
<dbReference type="OrthoDB" id="64867at2759"/>
<dbReference type="Pfam" id="PF03097">
    <property type="entry name" value="BRO1"/>
    <property type="match status" value="1"/>
</dbReference>
<dbReference type="PANTHER" id="PTHR23031:SF15">
    <property type="entry name" value="LD12055P"/>
    <property type="match status" value="1"/>
</dbReference>
<comment type="similarity">
    <text evidence="1">Belongs to the RHPN family.</text>
</comment>
<feature type="region of interest" description="Disordered" evidence="4">
    <location>
        <begin position="573"/>
        <end position="670"/>
    </location>
</feature>
<proteinExistence type="inferred from homology"/>
<dbReference type="SMART" id="SM01041">
    <property type="entry name" value="BRO1"/>
    <property type="match status" value="1"/>
</dbReference>
<dbReference type="SUPFAM" id="SSF50156">
    <property type="entry name" value="PDZ domain-like"/>
    <property type="match status" value="1"/>
</dbReference>
<evidence type="ECO:0000313" key="8">
    <source>
        <dbReference type="EMBL" id="CAG5118373.1"/>
    </source>
</evidence>
<organism evidence="8 9">
    <name type="scientific">Candidula unifasciata</name>
    <dbReference type="NCBI Taxonomy" id="100452"/>
    <lineage>
        <taxon>Eukaryota</taxon>
        <taxon>Metazoa</taxon>
        <taxon>Spiralia</taxon>
        <taxon>Lophotrochozoa</taxon>
        <taxon>Mollusca</taxon>
        <taxon>Gastropoda</taxon>
        <taxon>Heterobranchia</taxon>
        <taxon>Euthyneura</taxon>
        <taxon>Panpulmonata</taxon>
        <taxon>Eupulmonata</taxon>
        <taxon>Stylommatophora</taxon>
        <taxon>Helicina</taxon>
        <taxon>Helicoidea</taxon>
        <taxon>Geomitridae</taxon>
        <taxon>Candidula</taxon>
    </lineage>
</organism>
<dbReference type="PROSITE" id="PS51180">
    <property type="entry name" value="BRO1"/>
    <property type="match status" value="1"/>
</dbReference>
<dbReference type="InterPro" id="IPR038499">
    <property type="entry name" value="BRO1_sf"/>
</dbReference>
<dbReference type="AlphaFoldDB" id="A0A8S3YNL8"/>
<dbReference type="InterPro" id="IPR001478">
    <property type="entry name" value="PDZ"/>
</dbReference>
<feature type="domain" description="BRO1" evidence="6">
    <location>
        <begin position="89"/>
        <end position="480"/>
    </location>
</feature>
<feature type="non-terminal residue" evidence="8">
    <location>
        <position position="670"/>
    </location>
</feature>
<dbReference type="Pfam" id="PF00595">
    <property type="entry name" value="PDZ"/>
    <property type="match status" value="1"/>
</dbReference>
<reference evidence="8" key="1">
    <citation type="submission" date="2021-04" db="EMBL/GenBank/DDBJ databases">
        <authorList>
            <consortium name="Molecular Ecology Group"/>
        </authorList>
    </citation>
    <scope>NUCLEOTIDE SEQUENCE</scope>
</reference>
<evidence type="ECO:0000256" key="1">
    <source>
        <dbReference type="ARBA" id="ARBA00010369"/>
    </source>
</evidence>
<evidence type="ECO:0000256" key="4">
    <source>
        <dbReference type="SAM" id="MobiDB-lite"/>
    </source>
</evidence>
<evidence type="ECO:0000259" key="7">
    <source>
        <dbReference type="PROSITE" id="PS51860"/>
    </source>
</evidence>
<dbReference type="CDD" id="cd06712">
    <property type="entry name" value="PDZ_rhophilin-like"/>
    <property type="match status" value="1"/>
</dbReference>
<dbReference type="SMART" id="SM00228">
    <property type="entry name" value="PDZ"/>
    <property type="match status" value="1"/>
</dbReference>
<keyword evidence="2 3" id="KW-0175">Coiled coil</keyword>
<dbReference type="EMBL" id="CAJHNH020000544">
    <property type="protein sequence ID" value="CAG5118373.1"/>
    <property type="molecule type" value="Genomic_DNA"/>
</dbReference>
<dbReference type="Gene3D" id="2.30.42.10">
    <property type="match status" value="1"/>
</dbReference>
<feature type="compositionally biased region" description="Low complexity" evidence="4">
    <location>
        <begin position="573"/>
        <end position="592"/>
    </location>
</feature>
<evidence type="ECO:0000256" key="2">
    <source>
        <dbReference type="PROSITE-ProRule" id="PRU01207"/>
    </source>
</evidence>
<dbReference type="InterPro" id="IPR011072">
    <property type="entry name" value="HR1_rho-bd"/>
</dbReference>
<dbReference type="Gene3D" id="1.25.40.280">
    <property type="entry name" value="alix/aip1 like domains"/>
    <property type="match status" value="1"/>
</dbReference>
<comment type="caution">
    <text evidence="8">The sequence shown here is derived from an EMBL/GenBank/DDBJ whole genome shotgun (WGS) entry which is preliminary data.</text>
</comment>
<dbReference type="GO" id="GO:0051497">
    <property type="term" value="P:negative regulation of stress fiber assembly"/>
    <property type="evidence" value="ECO:0007669"/>
    <property type="project" value="TreeGrafter"/>
</dbReference>
<accession>A0A8S3YNL8</accession>
<sequence>GSDPLTQTVRGKLQNQRQKLNEKINKELRMRAGAENLYRAAANNRKLRDRVGLELSYFNSNIQLLKEQLSDMNSSVEVYQHENSENTSPLLPLGLKETIPVNLSVAFKDAILEHYSEDGEKYTAEIKELCDLREAVRTPERSHAGVELLMEYFNQLSYVEKRFFSAKRALPIYFQWFDCLSGVPDTQKSVGFEKGSIIFNIGALYTQIACKQDRTTKEGIVQCIVNFEKAAGSFRYLIERFSSSPCQDMQHNTLSMLVSLMLAQAQECVLEGRLIGGNKDGIVNSTKIAQECAMVSLKYGETHKMMSEEPIKSYLPFTWLTMIEAKHHFFKALAHYYVTLALLDGKESTDSGDVKETVEASYAEVVQRDENNSVRLPNTAEERKHLGKAHLRESIVNHEESIRIHGLCKQLRKIDPFKDILEKTHERAVSRFSTLEEEDDFSDLLTVPDIIAKSEHNTTPVVSDLSKVKVTDIFWKLGPIKVFNAANDWSAPRTVVLDRQPTEGFGFSVRGDAPVVIADVEDNSVAMRSGMKVDDYIVGIGSVDTKWAKHDQVVKLVKQANLSLTLVLVTPVPRSDTASSTPTSTLSLPRAPFEADPHNQNTPTLERNKKNQNRTSAPWMFMRRSSSKDKNGAPNRPVSMYSLPATNGSAKFASNGEVKTNPLSNGDVEL</sequence>
<gene>
    <name evidence="8" type="ORF">CUNI_LOCUS3931</name>
</gene>
<dbReference type="PROSITE" id="PS51860">
    <property type="entry name" value="REM_1"/>
    <property type="match status" value="1"/>
</dbReference>
<keyword evidence="9" id="KW-1185">Reference proteome</keyword>
<evidence type="ECO:0000259" key="6">
    <source>
        <dbReference type="PROSITE" id="PS51180"/>
    </source>
</evidence>
<dbReference type="InterPro" id="IPR036274">
    <property type="entry name" value="HR1_rpt_sf"/>
</dbReference>
<dbReference type="InterPro" id="IPR004328">
    <property type="entry name" value="BRO1_dom"/>
</dbReference>
<dbReference type="PANTHER" id="PTHR23031">
    <property type="entry name" value="RHOPHILIN"/>
    <property type="match status" value="1"/>
</dbReference>
<dbReference type="CDD" id="cd11633">
    <property type="entry name" value="HR1_Rhophilin-1"/>
    <property type="match status" value="1"/>
</dbReference>
<evidence type="ECO:0008006" key="10">
    <source>
        <dbReference type="Google" id="ProtNLM"/>
    </source>
</evidence>
<feature type="domain" description="PDZ" evidence="5">
    <location>
        <begin position="494"/>
        <end position="572"/>
    </location>
</feature>
<dbReference type="Pfam" id="PF02185">
    <property type="entry name" value="HR1"/>
    <property type="match status" value="1"/>
</dbReference>
<dbReference type="InterPro" id="IPR047138">
    <property type="entry name" value="RHPN1_2"/>
</dbReference>
<protein>
    <recommendedName>
        <fullName evidence="10">Rhophilin-2</fullName>
    </recommendedName>
</protein>
<dbReference type="SMART" id="SM00742">
    <property type="entry name" value="Hr1"/>
    <property type="match status" value="1"/>
</dbReference>
<evidence type="ECO:0000313" key="9">
    <source>
        <dbReference type="Proteomes" id="UP000678393"/>
    </source>
</evidence>
<dbReference type="PROSITE" id="PS50106">
    <property type="entry name" value="PDZ"/>
    <property type="match status" value="1"/>
</dbReference>